<evidence type="ECO:0000313" key="3">
    <source>
        <dbReference type="Proteomes" id="UP000823964"/>
    </source>
</evidence>
<gene>
    <name evidence="2" type="ORF">H9862_00360</name>
</gene>
<sequence length="205" mass="23524">MEFCRMRRLLTILLLLLPFALYGLWVREQLPELDKDAGPLAALPLLGRVLPALLILCLLVVFILRHRILPRWGQKVAEKLYMGSYFPDEDSLVRLVAEIEASKDEAKLADLAVLVRSDPHRLRGWQELSRLQMESFHNVPAALDALTEGAESVKDIQDRALLYYRAAKLIEQEMPDRPDRAKRMYERAAAFSETVYGKMALKHLD</sequence>
<reference evidence="2" key="1">
    <citation type="journal article" date="2021" name="PeerJ">
        <title>Extensive microbial diversity within the chicken gut microbiome revealed by metagenomics and culture.</title>
        <authorList>
            <person name="Gilroy R."/>
            <person name="Ravi A."/>
            <person name="Getino M."/>
            <person name="Pursley I."/>
            <person name="Horton D.L."/>
            <person name="Alikhan N.F."/>
            <person name="Baker D."/>
            <person name="Gharbi K."/>
            <person name="Hall N."/>
            <person name="Watson M."/>
            <person name="Adriaenssens E.M."/>
            <person name="Foster-Nyarko E."/>
            <person name="Jarju S."/>
            <person name="Secka A."/>
            <person name="Antonio M."/>
            <person name="Oren A."/>
            <person name="Chaudhuri R.R."/>
            <person name="La Ragione R."/>
            <person name="Hildebrand F."/>
            <person name="Pallen M.J."/>
        </authorList>
    </citation>
    <scope>NUCLEOTIDE SEQUENCE</scope>
    <source>
        <strain evidence="2">14975</strain>
    </source>
</reference>
<reference evidence="2" key="2">
    <citation type="submission" date="2021-04" db="EMBL/GenBank/DDBJ databases">
        <authorList>
            <person name="Gilroy R."/>
        </authorList>
    </citation>
    <scope>NUCLEOTIDE SEQUENCE</scope>
    <source>
        <strain evidence="2">14975</strain>
    </source>
</reference>
<dbReference type="Proteomes" id="UP000823964">
    <property type="component" value="Unassembled WGS sequence"/>
</dbReference>
<organism evidence="2 3">
    <name type="scientific">Candidatus Akkermansia intestinigallinarum</name>
    <dbReference type="NCBI Taxonomy" id="2838431"/>
    <lineage>
        <taxon>Bacteria</taxon>
        <taxon>Pseudomonadati</taxon>
        <taxon>Verrucomicrobiota</taxon>
        <taxon>Verrucomicrobiia</taxon>
        <taxon>Verrucomicrobiales</taxon>
        <taxon>Akkermansiaceae</taxon>
        <taxon>Akkermansia</taxon>
    </lineage>
</organism>
<evidence type="ECO:0008006" key="4">
    <source>
        <dbReference type="Google" id="ProtNLM"/>
    </source>
</evidence>
<name>A0A9D1V9H0_9BACT</name>
<keyword evidence="1" id="KW-1133">Transmembrane helix</keyword>
<keyword evidence="1" id="KW-0472">Membrane</keyword>
<dbReference type="EMBL" id="DXFQ01000006">
    <property type="protein sequence ID" value="HIX19036.1"/>
    <property type="molecule type" value="Genomic_DNA"/>
</dbReference>
<evidence type="ECO:0000256" key="1">
    <source>
        <dbReference type="SAM" id="Phobius"/>
    </source>
</evidence>
<evidence type="ECO:0000313" key="2">
    <source>
        <dbReference type="EMBL" id="HIX19036.1"/>
    </source>
</evidence>
<feature type="transmembrane region" description="Helical" evidence="1">
    <location>
        <begin position="42"/>
        <end position="64"/>
    </location>
</feature>
<dbReference type="AlphaFoldDB" id="A0A9D1V9H0"/>
<proteinExistence type="predicted"/>
<protein>
    <recommendedName>
        <fullName evidence="4">Tetratricopeptide repeat protein</fullName>
    </recommendedName>
</protein>
<comment type="caution">
    <text evidence="2">The sequence shown here is derived from an EMBL/GenBank/DDBJ whole genome shotgun (WGS) entry which is preliminary data.</text>
</comment>
<accession>A0A9D1V9H0</accession>
<keyword evidence="1" id="KW-0812">Transmembrane</keyword>